<organism evidence="3 4">
    <name type="scientific">Entotheonella factor</name>
    <dbReference type="NCBI Taxonomy" id="1429438"/>
    <lineage>
        <taxon>Bacteria</taxon>
        <taxon>Pseudomonadati</taxon>
        <taxon>Nitrospinota/Tectimicrobiota group</taxon>
        <taxon>Candidatus Tectimicrobiota</taxon>
        <taxon>Candidatus Entotheonellia</taxon>
        <taxon>Candidatus Entotheonellales</taxon>
        <taxon>Candidatus Entotheonellaceae</taxon>
        <taxon>Candidatus Entotheonella</taxon>
    </lineage>
</organism>
<dbReference type="EMBL" id="AZHW01000063">
    <property type="protein sequence ID" value="ETX03287.1"/>
    <property type="molecule type" value="Genomic_DNA"/>
</dbReference>
<name>W4M0W3_ENTF1</name>
<keyword evidence="2" id="KW-1133">Transmembrane helix</keyword>
<evidence type="ECO:0000313" key="4">
    <source>
        <dbReference type="Proteomes" id="UP000019141"/>
    </source>
</evidence>
<feature type="transmembrane region" description="Helical" evidence="2">
    <location>
        <begin position="107"/>
        <end position="126"/>
    </location>
</feature>
<dbReference type="AlphaFoldDB" id="W4M0W3"/>
<dbReference type="PANTHER" id="PTHR43520">
    <property type="entry name" value="ATP7, ISOFORM B"/>
    <property type="match status" value="1"/>
</dbReference>
<keyword evidence="1" id="KW-1278">Translocase</keyword>
<dbReference type="GO" id="GO:0055070">
    <property type="term" value="P:copper ion homeostasis"/>
    <property type="evidence" value="ECO:0007669"/>
    <property type="project" value="TreeGrafter"/>
</dbReference>
<keyword evidence="2" id="KW-0472">Membrane</keyword>
<accession>W4M0W3</accession>
<comment type="caution">
    <text evidence="3">The sequence shown here is derived from an EMBL/GenBank/DDBJ whole genome shotgun (WGS) entry which is preliminary data.</text>
</comment>
<dbReference type="Gene3D" id="3.40.50.1000">
    <property type="entry name" value="HAD superfamily/HAD-like"/>
    <property type="match status" value="1"/>
</dbReference>
<evidence type="ECO:0000256" key="2">
    <source>
        <dbReference type="SAM" id="Phobius"/>
    </source>
</evidence>
<reference evidence="3 4" key="1">
    <citation type="journal article" date="2014" name="Nature">
        <title>An environmental bacterial taxon with a large and distinct metabolic repertoire.</title>
        <authorList>
            <person name="Wilson M.C."/>
            <person name="Mori T."/>
            <person name="Ruckert C."/>
            <person name="Uria A.R."/>
            <person name="Helf M.J."/>
            <person name="Takada K."/>
            <person name="Gernert C."/>
            <person name="Steffens U.A."/>
            <person name="Heycke N."/>
            <person name="Schmitt S."/>
            <person name="Rinke C."/>
            <person name="Helfrich E.J."/>
            <person name="Brachmann A.O."/>
            <person name="Gurgui C."/>
            <person name="Wakimoto T."/>
            <person name="Kracht M."/>
            <person name="Crusemann M."/>
            <person name="Hentschel U."/>
            <person name="Abe I."/>
            <person name="Matsunaga S."/>
            <person name="Kalinowski J."/>
            <person name="Takeyama H."/>
            <person name="Piel J."/>
        </authorList>
    </citation>
    <scope>NUCLEOTIDE SEQUENCE [LARGE SCALE GENOMIC DNA]</scope>
    <source>
        <strain evidence="4">TSY1</strain>
    </source>
</reference>
<gene>
    <name evidence="3" type="ORF">ETSY1_00610</name>
</gene>
<protein>
    <submittedName>
        <fullName evidence="3">Uncharacterized protein</fullName>
    </submittedName>
</protein>
<keyword evidence="4" id="KW-1185">Reference proteome</keyword>
<dbReference type="PANTHER" id="PTHR43520:SF8">
    <property type="entry name" value="P-TYPE CU(+) TRANSPORTER"/>
    <property type="match status" value="1"/>
</dbReference>
<dbReference type="Proteomes" id="UP000019141">
    <property type="component" value="Unassembled WGS sequence"/>
</dbReference>
<evidence type="ECO:0000256" key="1">
    <source>
        <dbReference type="ARBA" id="ARBA00022967"/>
    </source>
</evidence>
<dbReference type="HOGENOM" id="CLU_1841464_0_0_7"/>
<proteinExistence type="predicted"/>
<dbReference type="InterPro" id="IPR023214">
    <property type="entry name" value="HAD_sf"/>
</dbReference>
<sequence>MPEHKAKEIERLQDEGKSVCFVGDGINDAIALKHAHVSVSLRGASTLASDTAQIVFMDGSLQQLPRLFELADALKHNMKGNLISLIAPAPILLGGIYLLNFRLYETFAIGVTGFLLSFANAMWPAIHPPATSFDMDASP</sequence>
<dbReference type="GO" id="GO:0016020">
    <property type="term" value="C:membrane"/>
    <property type="evidence" value="ECO:0007669"/>
    <property type="project" value="TreeGrafter"/>
</dbReference>
<feature type="transmembrane region" description="Helical" evidence="2">
    <location>
        <begin position="82"/>
        <end position="101"/>
    </location>
</feature>
<dbReference type="SUPFAM" id="SSF56784">
    <property type="entry name" value="HAD-like"/>
    <property type="match status" value="1"/>
</dbReference>
<dbReference type="Pfam" id="PF00702">
    <property type="entry name" value="Hydrolase"/>
    <property type="match status" value="1"/>
</dbReference>
<dbReference type="GO" id="GO:0043682">
    <property type="term" value="F:P-type divalent copper transporter activity"/>
    <property type="evidence" value="ECO:0007669"/>
    <property type="project" value="TreeGrafter"/>
</dbReference>
<dbReference type="GO" id="GO:0005507">
    <property type="term" value="F:copper ion binding"/>
    <property type="evidence" value="ECO:0007669"/>
    <property type="project" value="TreeGrafter"/>
</dbReference>
<keyword evidence="2" id="KW-0812">Transmembrane</keyword>
<evidence type="ECO:0000313" key="3">
    <source>
        <dbReference type="EMBL" id="ETX03287.1"/>
    </source>
</evidence>
<dbReference type="InterPro" id="IPR036412">
    <property type="entry name" value="HAD-like_sf"/>
</dbReference>